<dbReference type="Gene3D" id="3.10.20.90">
    <property type="entry name" value="Phosphatidylinositol 3-kinase Catalytic Subunit, Chain A, domain 1"/>
    <property type="match status" value="1"/>
</dbReference>
<protein>
    <recommendedName>
        <fullName evidence="5">BolA-like protein</fullName>
    </recommendedName>
</protein>
<comment type="caution">
    <text evidence="3">The sequence shown here is derived from an EMBL/GenBank/DDBJ whole genome shotgun (WGS) entry which is preliminary data.</text>
</comment>
<feature type="region of interest" description="Disordered" evidence="2">
    <location>
        <begin position="133"/>
        <end position="160"/>
    </location>
</feature>
<organism evidence="3 4">
    <name type="scientific">Humicola insolens</name>
    <name type="common">Soft-rot fungus</name>
    <dbReference type="NCBI Taxonomy" id="85995"/>
    <lineage>
        <taxon>Eukaryota</taxon>
        <taxon>Fungi</taxon>
        <taxon>Dikarya</taxon>
        <taxon>Ascomycota</taxon>
        <taxon>Pezizomycotina</taxon>
        <taxon>Sordariomycetes</taxon>
        <taxon>Sordariomycetidae</taxon>
        <taxon>Sordariales</taxon>
        <taxon>Chaetomiaceae</taxon>
        <taxon>Mycothermus</taxon>
    </lineage>
</organism>
<name>A0ABR3VMC2_HUMIN</name>
<feature type="compositionally biased region" description="Basic and acidic residues" evidence="2">
    <location>
        <begin position="134"/>
        <end position="160"/>
    </location>
</feature>
<sequence>MLRRAALGLARAAARPYPYSTMTSPSSSSPAPAASLTPVEDAIREKLTTALQPLHLEIHNDSHLHAHHAAMRSFVDTPSVARETHFRLTIASEAFRGKPQPARHRLVYSLLREELAREGGVHALQLRTVTPEEMEARKRKEEGAVTCKGEEKKVEEGKVE</sequence>
<gene>
    <name evidence="3" type="ORF">VTJ49DRAFT_4999</name>
</gene>
<dbReference type="Pfam" id="PF01722">
    <property type="entry name" value="BolA"/>
    <property type="match status" value="1"/>
</dbReference>
<keyword evidence="4" id="KW-1185">Reference proteome</keyword>
<dbReference type="PANTHER" id="PTHR46230:SF7">
    <property type="entry name" value="BOLA-LIKE PROTEIN 1"/>
    <property type="match status" value="1"/>
</dbReference>
<evidence type="ECO:0000313" key="3">
    <source>
        <dbReference type="EMBL" id="KAL1842523.1"/>
    </source>
</evidence>
<dbReference type="SUPFAM" id="SSF82657">
    <property type="entry name" value="BolA-like"/>
    <property type="match status" value="1"/>
</dbReference>
<dbReference type="InterPro" id="IPR002634">
    <property type="entry name" value="BolA"/>
</dbReference>
<dbReference type="PANTHER" id="PTHR46230">
    <property type="match status" value="1"/>
</dbReference>
<reference evidence="3 4" key="1">
    <citation type="journal article" date="2024" name="Commun. Biol.">
        <title>Comparative genomic analysis of thermophilic fungi reveals convergent evolutionary adaptations and gene losses.</title>
        <authorList>
            <person name="Steindorff A.S."/>
            <person name="Aguilar-Pontes M.V."/>
            <person name="Robinson A.J."/>
            <person name="Andreopoulos B."/>
            <person name="LaButti K."/>
            <person name="Kuo A."/>
            <person name="Mondo S."/>
            <person name="Riley R."/>
            <person name="Otillar R."/>
            <person name="Haridas S."/>
            <person name="Lipzen A."/>
            <person name="Grimwood J."/>
            <person name="Schmutz J."/>
            <person name="Clum A."/>
            <person name="Reid I.D."/>
            <person name="Moisan M.C."/>
            <person name="Butler G."/>
            <person name="Nguyen T.T.M."/>
            <person name="Dewar K."/>
            <person name="Conant G."/>
            <person name="Drula E."/>
            <person name="Henrissat B."/>
            <person name="Hansel C."/>
            <person name="Singer S."/>
            <person name="Hutchinson M.I."/>
            <person name="de Vries R.P."/>
            <person name="Natvig D.O."/>
            <person name="Powell A.J."/>
            <person name="Tsang A."/>
            <person name="Grigoriev I.V."/>
        </authorList>
    </citation>
    <scope>NUCLEOTIDE SEQUENCE [LARGE SCALE GENOMIC DNA]</scope>
    <source>
        <strain evidence="3 4">CBS 620.91</strain>
    </source>
</reference>
<dbReference type="Proteomes" id="UP001583172">
    <property type="component" value="Unassembled WGS sequence"/>
</dbReference>
<comment type="similarity">
    <text evidence="1">Belongs to the BolA/IbaG family.</text>
</comment>
<evidence type="ECO:0000313" key="4">
    <source>
        <dbReference type="Proteomes" id="UP001583172"/>
    </source>
</evidence>
<proteinExistence type="inferred from homology"/>
<evidence type="ECO:0000256" key="2">
    <source>
        <dbReference type="SAM" id="MobiDB-lite"/>
    </source>
</evidence>
<accession>A0ABR3VMC2</accession>
<dbReference type="EMBL" id="JAZGSY010000040">
    <property type="protein sequence ID" value="KAL1842523.1"/>
    <property type="molecule type" value="Genomic_DNA"/>
</dbReference>
<evidence type="ECO:0008006" key="5">
    <source>
        <dbReference type="Google" id="ProtNLM"/>
    </source>
</evidence>
<evidence type="ECO:0000256" key="1">
    <source>
        <dbReference type="RuleBase" id="RU003860"/>
    </source>
</evidence>
<dbReference type="InterPro" id="IPR036065">
    <property type="entry name" value="BolA-like_sf"/>
</dbReference>